<evidence type="ECO:0000313" key="2">
    <source>
        <dbReference type="Proteomes" id="UP000225706"/>
    </source>
</evidence>
<dbReference type="OrthoDB" id="5990438at2759"/>
<dbReference type="Proteomes" id="UP000225706">
    <property type="component" value="Unassembled WGS sequence"/>
</dbReference>
<dbReference type="PANTHER" id="PTHR33568">
    <property type="entry name" value="DNA POLYMERASE"/>
    <property type="match status" value="1"/>
</dbReference>
<gene>
    <name evidence="1" type="ORF">AWC38_SpisGene11416</name>
</gene>
<dbReference type="AlphaFoldDB" id="A0A2B4S278"/>
<comment type="caution">
    <text evidence="1">The sequence shown here is derived from an EMBL/GenBank/DDBJ whole genome shotgun (WGS) entry which is preliminary data.</text>
</comment>
<name>A0A2B4S278_STYPI</name>
<evidence type="ECO:0000313" key="1">
    <source>
        <dbReference type="EMBL" id="PFX24011.1"/>
    </source>
</evidence>
<dbReference type="EMBL" id="LSMT01000189">
    <property type="protein sequence ID" value="PFX24011.1"/>
    <property type="molecule type" value="Genomic_DNA"/>
</dbReference>
<dbReference type="InterPro" id="IPR043502">
    <property type="entry name" value="DNA/RNA_pol_sf"/>
</dbReference>
<dbReference type="PANTHER" id="PTHR33568:SF3">
    <property type="entry name" value="DNA-DIRECTED DNA POLYMERASE"/>
    <property type="match status" value="1"/>
</dbReference>
<dbReference type="Gene3D" id="1.10.287.690">
    <property type="entry name" value="Helix hairpin bin"/>
    <property type="match status" value="1"/>
</dbReference>
<protein>
    <submittedName>
        <fullName evidence="1">Uncharacterized protein</fullName>
    </submittedName>
</protein>
<proteinExistence type="predicted"/>
<dbReference type="SUPFAM" id="SSF51283">
    <property type="entry name" value="dUTPase-like"/>
    <property type="match status" value="1"/>
</dbReference>
<dbReference type="InterPro" id="IPR036157">
    <property type="entry name" value="dUTPase-like_sf"/>
</dbReference>
<organism evidence="1 2">
    <name type="scientific">Stylophora pistillata</name>
    <name type="common">Smooth cauliflower coral</name>
    <dbReference type="NCBI Taxonomy" id="50429"/>
    <lineage>
        <taxon>Eukaryota</taxon>
        <taxon>Metazoa</taxon>
        <taxon>Cnidaria</taxon>
        <taxon>Anthozoa</taxon>
        <taxon>Hexacorallia</taxon>
        <taxon>Scleractinia</taxon>
        <taxon>Astrocoeniina</taxon>
        <taxon>Pocilloporidae</taxon>
        <taxon>Stylophora</taxon>
    </lineage>
</organism>
<dbReference type="SUPFAM" id="SSF56672">
    <property type="entry name" value="DNA/RNA polymerases"/>
    <property type="match status" value="1"/>
</dbReference>
<sequence length="393" mass="43526">MVWIVPPAPSKNSRGVCIMGVVNAFPTEPDTPLPPPDHTMEALYQAILQKTKSLRVMGYTVVEMRECEWKSKSVTGLFASYVNTWLKIKQESGRFPARTRDEEDQLNMPHKRSEYVDKYQEREGIALDPTLIAKNPGRKMTAKLKLNSFWGKFEERMNKCKVTQLTQAHELFALLNNPKSLLSDSEASSKGVGPHPNEMAKTLESRLYVGPVYMMSGDPRDFLERYCFKVDFQNGLVSFPSSPSPFEGVPIDSDDDLKGKAFVSSAHASHTFIVPPQSEIRVPGNLDLPPELGLADENGIGGIITPKSDLCHRYSIFGASELVSVAKDGTISVRLINPSFEPVKIYRRTRLAVGGFSELVAASEELGCDGLPFNAPERISEQALSCSLDGRVL</sequence>
<keyword evidence="2" id="KW-1185">Reference proteome</keyword>
<accession>A0A2B4S278</accession>
<reference evidence="2" key="1">
    <citation type="journal article" date="2017" name="bioRxiv">
        <title>Comparative analysis of the genomes of Stylophora pistillata and Acropora digitifera provides evidence for extensive differences between species of corals.</title>
        <authorList>
            <person name="Voolstra C.R."/>
            <person name="Li Y."/>
            <person name="Liew Y.J."/>
            <person name="Baumgarten S."/>
            <person name="Zoccola D."/>
            <person name="Flot J.-F."/>
            <person name="Tambutte S."/>
            <person name="Allemand D."/>
            <person name="Aranda M."/>
        </authorList>
    </citation>
    <scope>NUCLEOTIDE SEQUENCE [LARGE SCALE GENOMIC DNA]</scope>
</reference>